<proteinExistence type="predicted"/>
<keyword evidence="2" id="KW-0238">DNA-binding</keyword>
<evidence type="ECO:0000256" key="3">
    <source>
        <dbReference type="ARBA" id="ARBA00023163"/>
    </source>
</evidence>
<protein>
    <submittedName>
        <fullName evidence="5">HTH-type transcriptional regulator LutR</fullName>
    </submittedName>
</protein>
<dbReference type="SUPFAM" id="SSF46785">
    <property type="entry name" value="Winged helix' DNA-binding domain"/>
    <property type="match status" value="1"/>
</dbReference>
<dbReference type="AlphaFoldDB" id="A0AA35R126"/>
<dbReference type="Gene3D" id="1.20.120.530">
    <property type="entry name" value="GntR ligand-binding domain-like"/>
    <property type="match status" value="1"/>
</dbReference>
<sequence length="169" mass="19006">MQERIHSVKRHRLYEEIVQQFHALIRQGMLKHGDRLPSERELSEQFKVSRSSVREAIRSLELQGLVVSKRGSGTFINTEDLEATLDLVAANLNVGEAALQDVFEMRHLMEPHIAALAAQRATPDEVEAMREILEEQQRQIDFGETGVESDTAFHFALASATHNSASSKS</sequence>
<dbReference type="SMART" id="SM00345">
    <property type="entry name" value="HTH_GNTR"/>
    <property type="match status" value="1"/>
</dbReference>
<dbReference type="GO" id="GO:0003700">
    <property type="term" value="F:DNA-binding transcription factor activity"/>
    <property type="evidence" value="ECO:0007669"/>
    <property type="project" value="InterPro"/>
</dbReference>
<dbReference type="SUPFAM" id="SSF48008">
    <property type="entry name" value="GntR ligand-binding domain-like"/>
    <property type="match status" value="1"/>
</dbReference>
<organism evidence="5 6">
    <name type="scientific">Geodia barretti</name>
    <name type="common">Barrett's horny sponge</name>
    <dbReference type="NCBI Taxonomy" id="519541"/>
    <lineage>
        <taxon>Eukaryota</taxon>
        <taxon>Metazoa</taxon>
        <taxon>Porifera</taxon>
        <taxon>Demospongiae</taxon>
        <taxon>Heteroscleromorpha</taxon>
        <taxon>Tetractinellida</taxon>
        <taxon>Astrophorina</taxon>
        <taxon>Geodiidae</taxon>
        <taxon>Geodia</taxon>
    </lineage>
</organism>
<evidence type="ECO:0000256" key="1">
    <source>
        <dbReference type="ARBA" id="ARBA00023015"/>
    </source>
</evidence>
<dbReference type="InterPro" id="IPR036390">
    <property type="entry name" value="WH_DNA-bd_sf"/>
</dbReference>
<evidence type="ECO:0000256" key="2">
    <source>
        <dbReference type="ARBA" id="ARBA00023125"/>
    </source>
</evidence>
<name>A0AA35R126_GEOBA</name>
<dbReference type="CDD" id="cd07377">
    <property type="entry name" value="WHTH_GntR"/>
    <property type="match status" value="1"/>
</dbReference>
<dbReference type="PANTHER" id="PTHR43537">
    <property type="entry name" value="TRANSCRIPTIONAL REGULATOR, GNTR FAMILY"/>
    <property type="match status" value="1"/>
</dbReference>
<dbReference type="PANTHER" id="PTHR43537:SF5">
    <property type="entry name" value="UXU OPERON TRANSCRIPTIONAL REGULATOR"/>
    <property type="match status" value="1"/>
</dbReference>
<dbReference type="InterPro" id="IPR036388">
    <property type="entry name" value="WH-like_DNA-bd_sf"/>
</dbReference>
<keyword evidence="1" id="KW-0805">Transcription regulation</keyword>
<accession>A0AA35R126</accession>
<dbReference type="Proteomes" id="UP001174909">
    <property type="component" value="Unassembled WGS sequence"/>
</dbReference>
<dbReference type="Pfam" id="PF00392">
    <property type="entry name" value="GntR"/>
    <property type="match status" value="1"/>
</dbReference>
<comment type="caution">
    <text evidence="5">The sequence shown here is derived from an EMBL/GenBank/DDBJ whole genome shotgun (WGS) entry which is preliminary data.</text>
</comment>
<reference evidence="5" key="1">
    <citation type="submission" date="2023-03" db="EMBL/GenBank/DDBJ databases">
        <authorList>
            <person name="Steffen K."/>
            <person name="Cardenas P."/>
        </authorList>
    </citation>
    <scope>NUCLEOTIDE SEQUENCE</scope>
</reference>
<dbReference type="Gene3D" id="1.10.10.10">
    <property type="entry name" value="Winged helix-like DNA-binding domain superfamily/Winged helix DNA-binding domain"/>
    <property type="match status" value="1"/>
</dbReference>
<keyword evidence="3" id="KW-0804">Transcription</keyword>
<dbReference type="EMBL" id="CASHTH010000392">
    <property type="protein sequence ID" value="CAI8000111.1"/>
    <property type="molecule type" value="Genomic_DNA"/>
</dbReference>
<keyword evidence="6" id="KW-1185">Reference proteome</keyword>
<feature type="domain" description="HTH gntR-type" evidence="4">
    <location>
        <begin position="11"/>
        <end position="79"/>
    </location>
</feature>
<evidence type="ECO:0000259" key="4">
    <source>
        <dbReference type="PROSITE" id="PS50949"/>
    </source>
</evidence>
<dbReference type="PROSITE" id="PS50949">
    <property type="entry name" value="HTH_GNTR"/>
    <property type="match status" value="1"/>
</dbReference>
<dbReference type="InterPro" id="IPR011711">
    <property type="entry name" value="GntR_C"/>
</dbReference>
<dbReference type="InterPro" id="IPR000524">
    <property type="entry name" value="Tscrpt_reg_HTH_GntR"/>
</dbReference>
<evidence type="ECO:0000313" key="6">
    <source>
        <dbReference type="Proteomes" id="UP001174909"/>
    </source>
</evidence>
<dbReference type="InterPro" id="IPR008920">
    <property type="entry name" value="TF_FadR/GntR_C"/>
</dbReference>
<gene>
    <name evidence="5" type="ORF">GBAR_LOCUS2852</name>
</gene>
<dbReference type="PRINTS" id="PR00035">
    <property type="entry name" value="HTHGNTR"/>
</dbReference>
<dbReference type="GO" id="GO:0003677">
    <property type="term" value="F:DNA binding"/>
    <property type="evidence" value="ECO:0007669"/>
    <property type="project" value="UniProtKB-KW"/>
</dbReference>
<dbReference type="Pfam" id="PF07729">
    <property type="entry name" value="FCD"/>
    <property type="match status" value="1"/>
</dbReference>
<evidence type="ECO:0000313" key="5">
    <source>
        <dbReference type="EMBL" id="CAI8000111.1"/>
    </source>
</evidence>